<gene>
    <name evidence="2" type="ORF">UY3_12191</name>
</gene>
<evidence type="ECO:0000313" key="2">
    <source>
        <dbReference type="EMBL" id="EMP30674.1"/>
    </source>
</evidence>
<reference evidence="3" key="1">
    <citation type="journal article" date="2013" name="Nat. Genet.">
        <title>The draft genomes of soft-shell turtle and green sea turtle yield insights into the development and evolution of the turtle-specific body plan.</title>
        <authorList>
            <person name="Wang Z."/>
            <person name="Pascual-Anaya J."/>
            <person name="Zadissa A."/>
            <person name="Li W."/>
            <person name="Niimura Y."/>
            <person name="Huang Z."/>
            <person name="Li C."/>
            <person name="White S."/>
            <person name="Xiong Z."/>
            <person name="Fang D."/>
            <person name="Wang B."/>
            <person name="Ming Y."/>
            <person name="Chen Y."/>
            <person name="Zheng Y."/>
            <person name="Kuraku S."/>
            <person name="Pignatelli M."/>
            <person name="Herrero J."/>
            <person name="Beal K."/>
            <person name="Nozawa M."/>
            <person name="Li Q."/>
            <person name="Wang J."/>
            <person name="Zhang H."/>
            <person name="Yu L."/>
            <person name="Shigenobu S."/>
            <person name="Wang J."/>
            <person name="Liu J."/>
            <person name="Flicek P."/>
            <person name="Searle S."/>
            <person name="Wang J."/>
            <person name="Kuratani S."/>
            <person name="Yin Y."/>
            <person name="Aken B."/>
            <person name="Zhang G."/>
            <person name="Irie N."/>
        </authorList>
    </citation>
    <scope>NUCLEOTIDE SEQUENCE [LARGE SCALE GENOMIC DNA]</scope>
</reference>
<keyword evidence="3" id="KW-1185">Reference proteome</keyword>
<organism evidence="2 3">
    <name type="scientific">Chelonia mydas</name>
    <name type="common">Green sea-turtle</name>
    <name type="synonym">Chelonia agassizi</name>
    <dbReference type="NCBI Taxonomy" id="8469"/>
    <lineage>
        <taxon>Eukaryota</taxon>
        <taxon>Metazoa</taxon>
        <taxon>Chordata</taxon>
        <taxon>Craniata</taxon>
        <taxon>Vertebrata</taxon>
        <taxon>Euteleostomi</taxon>
        <taxon>Archelosauria</taxon>
        <taxon>Testudinata</taxon>
        <taxon>Testudines</taxon>
        <taxon>Cryptodira</taxon>
        <taxon>Durocryptodira</taxon>
        <taxon>Americhelydia</taxon>
        <taxon>Chelonioidea</taxon>
        <taxon>Cheloniidae</taxon>
        <taxon>Chelonia</taxon>
    </lineage>
</organism>
<dbReference type="AlphaFoldDB" id="M7B0V4"/>
<name>M7B0V4_CHEMY</name>
<sequence length="210" mass="23574">MPRRCLGGDLERESKRERRRQPCHNRLRYPLRDEGQWQHLPRSRRHSLLEDERCCECLRAGTQPASLVGVECDSPGLCPEQHQKHSLDRDRYWAGCNCRDPSGSLPLERGADIGGAPGTSMDITFRAAWRASGVDGIPRGLFHRGQATPLNLSRRPGARWGSRTARHGPSLCPRLPSVPLRRESLPGPLGMPRGQGAVPTGRWHRRVTAY</sequence>
<protein>
    <submittedName>
        <fullName evidence="2">Uncharacterized protein</fullName>
    </submittedName>
</protein>
<dbReference type="EMBL" id="KB548685">
    <property type="protein sequence ID" value="EMP30674.1"/>
    <property type="molecule type" value="Genomic_DNA"/>
</dbReference>
<dbReference type="Proteomes" id="UP000031443">
    <property type="component" value="Unassembled WGS sequence"/>
</dbReference>
<proteinExistence type="predicted"/>
<evidence type="ECO:0000313" key="3">
    <source>
        <dbReference type="Proteomes" id="UP000031443"/>
    </source>
</evidence>
<evidence type="ECO:0000256" key="1">
    <source>
        <dbReference type="SAM" id="MobiDB-lite"/>
    </source>
</evidence>
<feature type="region of interest" description="Disordered" evidence="1">
    <location>
        <begin position="156"/>
        <end position="179"/>
    </location>
</feature>
<accession>M7B0V4</accession>